<feature type="compositionally biased region" description="Low complexity" evidence="1">
    <location>
        <begin position="482"/>
        <end position="494"/>
    </location>
</feature>
<dbReference type="AlphaFoldDB" id="A0A427XM08"/>
<dbReference type="GO" id="GO:1990072">
    <property type="term" value="C:TRAPPIII protein complex"/>
    <property type="evidence" value="ECO:0007669"/>
    <property type="project" value="TreeGrafter"/>
</dbReference>
<feature type="region of interest" description="Disordered" evidence="1">
    <location>
        <begin position="482"/>
        <end position="519"/>
    </location>
</feature>
<dbReference type="OrthoDB" id="10250284at2759"/>
<protein>
    <recommendedName>
        <fullName evidence="2">Trafficking protein particle complex subunit 13 N-terminal domain-containing protein</fullName>
    </recommendedName>
</protein>
<dbReference type="PANTHER" id="PTHR13134">
    <property type="entry name" value="TRAFFICKING PROTEIN PARTICLE COMPLEX SUBUNIT 13"/>
    <property type="match status" value="1"/>
</dbReference>
<keyword evidence="4" id="KW-1185">Reference proteome</keyword>
<dbReference type="Proteomes" id="UP000279236">
    <property type="component" value="Unassembled WGS sequence"/>
</dbReference>
<gene>
    <name evidence="3" type="ORF">EHS24_009403</name>
</gene>
<accession>A0A427XM08</accession>
<evidence type="ECO:0000313" key="3">
    <source>
        <dbReference type="EMBL" id="RSH79747.1"/>
    </source>
</evidence>
<dbReference type="PANTHER" id="PTHR13134:SF3">
    <property type="entry name" value="TRAFFICKING PROTEIN PARTICLE COMPLEX SUBUNIT 13"/>
    <property type="match status" value="1"/>
</dbReference>
<feature type="compositionally biased region" description="Low complexity" evidence="1">
    <location>
        <begin position="446"/>
        <end position="461"/>
    </location>
</feature>
<dbReference type="InterPro" id="IPR055427">
    <property type="entry name" value="TRAPPC13_N"/>
</dbReference>
<dbReference type="Pfam" id="PF06159">
    <property type="entry name" value="TRAPPC13_N"/>
    <property type="match status" value="1"/>
</dbReference>
<comment type="caution">
    <text evidence="3">The sequence shown here is derived from an EMBL/GenBank/DDBJ whole genome shotgun (WGS) entry which is preliminary data.</text>
</comment>
<evidence type="ECO:0000256" key="1">
    <source>
        <dbReference type="SAM" id="MobiDB-lite"/>
    </source>
</evidence>
<dbReference type="EMBL" id="RSCE01000009">
    <property type="protein sequence ID" value="RSH79747.1"/>
    <property type="molecule type" value="Genomic_DNA"/>
</dbReference>
<feature type="domain" description="Trafficking protein particle complex subunit 13 N-terminal" evidence="2">
    <location>
        <begin position="27"/>
        <end position="173"/>
    </location>
</feature>
<dbReference type="RefSeq" id="XP_028474856.1">
    <property type="nucleotide sequence ID" value="XM_028624688.1"/>
</dbReference>
<evidence type="ECO:0000259" key="2">
    <source>
        <dbReference type="Pfam" id="PF06159"/>
    </source>
</evidence>
<feature type="region of interest" description="Disordered" evidence="1">
    <location>
        <begin position="107"/>
        <end position="132"/>
    </location>
</feature>
<evidence type="ECO:0000313" key="4">
    <source>
        <dbReference type="Proteomes" id="UP000279236"/>
    </source>
</evidence>
<organism evidence="3 4">
    <name type="scientific">Apiotrichum porosum</name>
    <dbReference type="NCBI Taxonomy" id="105984"/>
    <lineage>
        <taxon>Eukaryota</taxon>
        <taxon>Fungi</taxon>
        <taxon>Dikarya</taxon>
        <taxon>Basidiomycota</taxon>
        <taxon>Agaricomycotina</taxon>
        <taxon>Tremellomycetes</taxon>
        <taxon>Trichosporonales</taxon>
        <taxon>Trichosporonaceae</taxon>
        <taxon>Apiotrichum</taxon>
    </lineage>
</organism>
<feature type="region of interest" description="Disordered" evidence="1">
    <location>
        <begin position="430"/>
        <end position="469"/>
    </location>
</feature>
<dbReference type="InterPro" id="IPR010378">
    <property type="entry name" value="TRAPPC13"/>
</dbReference>
<feature type="compositionally biased region" description="Basic and acidic residues" evidence="1">
    <location>
        <begin position="107"/>
        <end position="124"/>
    </location>
</feature>
<reference evidence="3 4" key="1">
    <citation type="submission" date="2018-11" db="EMBL/GenBank/DDBJ databases">
        <title>Genome sequence of Apiotrichum porosum DSM 27194.</title>
        <authorList>
            <person name="Aliyu H."/>
            <person name="Gorte O."/>
            <person name="Ochsenreither K."/>
        </authorList>
    </citation>
    <scope>NUCLEOTIDE SEQUENCE [LARGE SCALE GENOMIC DNA]</scope>
    <source>
        <strain evidence="3 4">DSM 27194</strain>
    </source>
</reference>
<feature type="compositionally biased region" description="Pro residues" evidence="1">
    <location>
        <begin position="495"/>
        <end position="509"/>
    </location>
</feature>
<dbReference type="STRING" id="105984.A0A427XM08"/>
<dbReference type="GeneID" id="39593946"/>
<proteinExistence type="predicted"/>
<name>A0A427XM08_9TREE</name>
<sequence length="614" mass="64754">MDHLPPLSLELQHLTPRLIVPGVAAPSATLAVPATPSPIPPLPNSLTLSPTSNYPGPFGNASLGEHLRAGVRLVNTSQTPVRGAKMMVEVQSPQGRHRLGEVIHGAAEREAGTEPSHAESKAWDDLPALEPGEGVEVAGSHEIAEMGQHIFICSVAWETTEGRRTFQRFLKFTTRVHTPTHPNASHTHRRGDVYLEVLMQNVSPSAMLFESVVLNPVPGLVARSIGVGEAAAAGVVDLADDESSNDPPSLLPSDTSQRLFVLSPTDDGSYVPVSPPTDAAEVAALETTNSLPLSAFPPNYATGTVLPLGRLDIAWVAGQYRERGRFQTSMLNRRTPAAPIAPLSRPGTPVRQVIGAGALPGSARNSLLRPLPAWDFDLTVDSLRSVAAEDEFTAKLSIAVRSNPVTDESASPPPPLQLGIQLLSPASISPPSVPSFHVRPPSRVGTPTRPASPAPVARSPAPSRPMTPVSAQLRHAAVSNIASPSLSPTPVSSFTPPPPPPATAFPPAPVGGITTKRGAHLPPTGKVVALGASLVAPSPAEWVLTRERAGTTYAAEAPGTTVHRRWEARYEIDVKFLALNEGLAELGGCRVLLMDEGMTGKEWDSLGDVWVVDE</sequence>